<feature type="transmembrane region" description="Helical" evidence="3">
    <location>
        <begin position="37"/>
        <end position="57"/>
    </location>
</feature>
<dbReference type="InterPro" id="IPR000462">
    <property type="entry name" value="CDP-OH_P_trans"/>
</dbReference>
<dbReference type="Pfam" id="PF01066">
    <property type="entry name" value="CDP-OH_P_transf"/>
    <property type="match status" value="1"/>
</dbReference>
<keyword evidence="1 2" id="KW-0808">Transferase</keyword>
<feature type="transmembrane region" description="Helical" evidence="3">
    <location>
        <begin position="12"/>
        <end position="31"/>
    </location>
</feature>
<dbReference type="GO" id="GO:0016780">
    <property type="term" value="F:phosphotransferase activity, for other substituted phosphate groups"/>
    <property type="evidence" value="ECO:0007669"/>
    <property type="project" value="InterPro"/>
</dbReference>
<dbReference type="AlphaFoldDB" id="A0A0P0Z4G7"/>
<keyword evidence="3" id="KW-0812">Transmembrane</keyword>
<dbReference type="InterPro" id="IPR048254">
    <property type="entry name" value="CDP_ALCOHOL_P_TRANSF_CS"/>
</dbReference>
<dbReference type="EMBL" id="LC066377">
    <property type="protein sequence ID" value="BAT28752.1"/>
    <property type="molecule type" value="Genomic_DNA"/>
</dbReference>
<feature type="transmembrane region" description="Helical" evidence="3">
    <location>
        <begin position="188"/>
        <end position="206"/>
    </location>
</feature>
<dbReference type="PROSITE" id="PS00379">
    <property type="entry name" value="CDP_ALCOHOL_P_TRANSF"/>
    <property type="match status" value="1"/>
</dbReference>
<comment type="similarity">
    <text evidence="2">Belongs to the CDP-alcohol phosphatidyltransferase class-I family.</text>
</comment>
<feature type="transmembrane region" description="Helical" evidence="3">
    <location>
        <begin position="137"/>
        <end position="161"/>
    </location>
</feature>
<organism evidence="4">
    <name type="scientific">Aureimonas frigidaquae</name>
    <dbReference type="NCBI Taxonomy" id="424757"/>
    <lineage>
        <taxon>Bacteria</taxon>
        <taxon>Pseudomonadati</taxon>
        <taxon>Pseudomonadota</taxon>
        <taxon>Alphaproteobacteria</taxon>
        <taxon>Hyphomicrobiales</taxon>
        <taxon>Aurantimonadaceae</taxon>
        <taxon>Aureimonas</taxon>
    </lineage>
</organism>
<sequence length="234" mass="24343">MTAAGVTPAMRLGLTGLPLSVAVLLLAPHLAPERPAAGLAVALTLQLAVTGLAVAGLSRGYPYDRLGPANLVTQGRAALTASLSAALVVMPDAAVLWAVTSIAVLCLFLDGVDGQLARRSGLVSRFGARFDMETDSLLALLLALVAFRSGSGGVLVLALGLPRYGFWVLGRIYPRLSGPLPERMGRKLVCVIQIVALLLIVSPLTGPASSDMLALFALACLAWSFGRDILFLCR</sequence>
<evidence type="ECO:0000256" key="3">
    <source>
        <dbReference type="SAM" id="Phobius"/>
    </source>
</evidence>
<dbReference type="InterPro" id="IPR043130">
    <property type="entry name" value="CDP-OH_PTrfase_TM_dom"/>
</dbReference>
<reference evidence="4" key="1">
    <citation type="journal article" date="2015" name="Proc. Natl. Acad. Sci. U.S.A.">
        <title>Bacterial clade with the ribosomal RNA operon on a small plasmid rather than the chromosome.</title>
        <authorList>
            <person name="Anda M."/>
            <person name="Ohtsubo Y."/>
            <person name="Okubo T."/>
            <person name="Sugawara M."/>
            <person name="Nagata Y."/>
            <person name="Tsuda M."/>
            <person name="Minamisawa K."/>
            <person name="Mitsui H."/>
        </authorList>
    </citation>
    <scope>NUCLEOTIDE SEQUENCE</scope>
    <source>
        <strain evidence="4">JCM 14755</strain>
    </source>
</reference>
<feature type="transmembrane region" description="Helical" evidence="3">
    <location>
        <begin position="212"/>
        <end position="233"/>
    </location>
</feature>
<evidence type="ECO:0000313" key="4">
    <source>
        <dbReference type="EMBL" id="BAT28752.1"/>
    </source>
</evidence>
<dbReference type="RefSeq" id="WP_192842981.1">
    <property type="nucleotide sequence ID" value="NZ_BBWR01000002.1"/>
</dbReference>
<keyword evidence="3" id="KW-0472">Membrane</keyword>
<evidence type="ECO:0000256" key="2">
    <source>
        <dbReference type="RuleBase" id="RU003750"/>
    </source>
</evidence>
<keyword evidence="3" id="KW-1133">Transmembrane helix</keyword>
<dbReference type="Gene3D" id="1.20.120.1760">
    <property type="match status" value="1"/>
</dbReference>
<evidence type="ECO:0000256" key="1">
    <source>
        <dbReference type="ARBA" id="ARBA00022679"/>
    </source>
</evidence>
<dbReference type="GO" id="GO:0008654">
    <property type="term" value="P:phospholipid biosynthetic process"/>
    <property type="evidence" value="ECO:0007669"/>
    <property type="project" value="InterPro"/>
</dbReference>
<name>A0A0P0Z4G7_9HYPH</name>
<protein>
    <submittedName>
        <fullName evidence="4">CDP-alcohol phosphatidyltransferase</fullName>
    </submittedName>
</protein>
<feature type="transmembrane region" description="Helical" evidence="3">
    <location>
        <begin position="78"/>
        <end position="99"/>
    </location>
</feature>
<proteinExistence type="inferred from homology"/>
<dbReference type="GO" id="GO:0016020">
    <property type="term" value="C:membrane"/>
    <property type="evidence" value="ECO:0007669"/>
    <property type="project" value="InterPro"/>
</dbReference>
<accession>A0A0P0Z4G7</accession>